<dbReference type="OrthoDB" id="122279at2759"/>
<evidence type="ECO:0000259" key="2">
    <source>
        <dbReference type="PROSITE" id="PS50011"/>
    </source>
</evidence>
<sequence length="321" mass="36232">MPTTAIILPSPKLEFGGQDCLDQLMISVPNLFGSINDISSGRVGEGMHGDIWKASYGRERVALKTMRMWTGWSDSAKNERKVRLRNELMTWTRLKHPNILELYGVCENAPYWLGLVSPWMAFGDVKQYLQACPEARRSELVLDIAQGLAYMHSLDPPIVHGNLTLQNVLVKPTGEACIAGFAMSGLLRDPKADLINFDLYPGNPRMMAPEVISPEEYGMTYLECYTPASDVYSFGMVAYELYSDRIPFNDISNRYYVFLKVRAGGRPVHPGEKAVERGLRGEMWDIVQDCWRPRPEERPISRELVQRVAAVTGLDAKSRPK</sequence>
<dbReference type="Proteomes" id="UP000076738">
    <property type="component" value="Unassembled WGS sequence"/>
</dbReference>
<keyword evidence="1" id="KW-0547">Nucleotide-binding</keyword>
<gene>
    <name evidence="3" type="ORF">CALVIDRAFT_561451</name>
</gene>
<keyword evidence="4" id="KW-1185">Reference proteome</keyword>
<accession>A0A167PQQ7</accession>
<dbReference type="InterPro" id="IPR017441">
    <property type="entry name" value="Protein_kinase_ATP_BS"/>
</dbReference>
<reference evidence="3 4" key="1">
    <citation type="journal article" date="2016" name="Mol. Biol. Evol.">
        <title>Comparative Genomics of Early-Diverging Mushroom-Forming Fungi Provides Insights into the Origins of Lignocellulose Decay Capabilities.</title>
        <authorList>
            <person name="Nagy L.G."/>
            <person name="Riley R."/>
            <person name="Tritt A."/>
            <person name="Adam C."/>
            <person name="Daum C."/>
            <person name="Floudas D."/>
            <person name="Sun H."/>
            <person name="Yadav J.S."/>
            <person name="Pangilinan J."/>
            <person name="Larsson K.H."/>
            <person name="Matsuura K."/>
            <person name="Barry K."/>
            <person name="Labutti K."/>
            <person name="Kuo R."/>
            <person name="Ohm R.A."/>
            <person name="Bhattacharya S.S."/>
            <person name="Shirouzu T."/>
            <person name="Yoshinaga Y."/>
            <person name="Martin F.M."/>
            <person name="Grigoriev I.V."/>
            <person name="Hibbett D.S."/>
        </authorList>
    </citation>
    <scope>NUCLEOTIDE SEQUENCE [LARGE SCALE GENOMIC DNA]</scope>
    <source>
        <strain evidence="3 4">TUFC12733</strain>
    </source>
</reference>
<name>A0A167PQQ7_CALVF</name>
<dbReference type="AlphaFoldDB" id="A0A167PQQ7"/>
<evidence type="ECO:0000313" key="3">
    <source>
        <dbReference type="EMBL" id="KZO99038.1"/>
    </source>
</evidence>
<dbReference type="InterPro" id="IPR051681">
    <property type="entry name" value="Ser/Thr_Kinases-Pseudokinases"/>
</dbReference>
<dbReference type="PROSITE" id="PS50011">
    <property type="entry name" value="PROTEIN_KINASE_DOM"/>
    <property type="match status" value="1"/>
</dbReference>
<evidence type="ECO:0000256" key="1">
    <source>
        <dbReference type="PROSITE-ProRule" id="PRU10141"/>
    </source>
</evidence>
<keyword evidence="3" id="KW-0418">Kinase</keyword>
<dbReference type="InterPro" id="IPR000719">
    <property type="entry name" value="Prot_kinase_dom"/>
</dbReference>
<dbReference type="STRING" id="1330018.A0A167PQQ7"/>
<organism evidence="3 4">
    <name type="scientific">Calocera viscosa (strain TUFC12733)</name>
    <dbReference type="NCBI Taxonomy" id="1330018"/>
    <lineage>
        <taxon>Eukaryota</taxon>
        <taxon>Fungi</taxon>
        <taxon>Dikarya</taxon>
        <taxon>Basidiomycota</taxon>
        <taxon>Agaricomycotina</taxon>
        <taxon>Dacrymycetes</taxon>
        <taxon>Dacrymycetales</taxon>
        <taxon>Dacrymycetaceae</taxon>
        <taxon>Calocera</taxon>
    </lineage>
</organism>
<dbReference type="Pfam" id="PF07714">
    <property type="entry name" value="PK_Tyr_Ser-Thr"/>
    <property type="match status" value="1"/>
</dbReference>
<dbReference type="EMBL" id="KV417273">
    <property type="protein sequence ID" value="KZO99038.1"/>
    <property type="molecule type" value="Genomic_DNA"/>
</dbReference>
<dbReference type="InterPro" id="IPR001245">
    <property type="entry name" value="Ser-Thr/Tyr_kinase_cat_dom"/>
</dbReference>
<evidence type="ECO:0000313" key="4">
    <source>
        <dbReference type="Proteomes" id="UP000076738"/>
    </source>
</evidence>
<dbReference type="PIRSF" id="PIRSF000654">
    <property type="entry name" value="Integrin-linked_kinase"/>
    <property type="match status" value="1"/>
</dbReference>
<protein>
    <submittedName>
        <fullName evidence="3">Kinase-like protein</fullName>
    </submittedName>
</protein>
<proteinExistence type="predicted"/>
<dbReference type="SUPFAM" id="SSF56112">
    <property type="entry name" value="Protein kinase-like (PK-like)"/>
    <property type="match status" value="1"/>
</dbReference>
<keyword evidence="1" id="KW-0067">ATP-binding</keyword>
<keyword evidence="3" id="KW-0808">Transferase</keyword>
<feature type="binding site" evidence="1">
    <location>
        <position position="64"/>
    </location>
    <ligand>
        <name>ATP</name>
        <dbReference type="ChEBI" id="CHEBI:30616"/>
    </ligand>
</feature>
<dbReference type="InterPro" id="IPR011009">
    <property type="entry name" value="Kinase-like_dom_sf"/>
</dbReference>
<dbReference type="GO" id="GO:0004674">
    <property type="term" value="F:protein serine/threonine kinase activity"/>
    <property type="evidence" value="ECO:0007669"/>
    <property type="project" value="TreeGrafter"/>
</dbReference>
<dbReference type="PROSITE" id="PS00107">
    <property type="entry name" value="PROTEIN_KINASE_ATP"/>
    <property type="match status" value="1"/>
</dbReference>
<dbReference type="GO" id="GO:0005524">
    <property type="term" value="F:ATP binding"/>
    <property type="evidence" value="ECO:0007669"/>
    <property type="project" value="UniProtKB-UniRule"/>
</dbReference>
<dbReference type="Gene3D" id="1.10.510.10">
    <property type="entry name" value="Transferase(Phosphotransferase) domain 1"/>
    <property type="match status" value="1"/>
</dbReference>
<feature type="domain" description="Protein kinase" evidence="2">
    <location>
        <begin position="37"/>
        <end position="311"/>
    </location>
</feature>
<dbReference type="PANTHER" id="PTHR44329">
    <property type="entry name" value="SERINE/THREONINE-PROTEIN KINASE TNNI3K-RELATED"/>
    <property type="match status" value="1"/>
</dbReference>